<dbReference type="GeneID" id="69038168"/>
<evidence type="ECO:0000259" key="3">
    <source>
        <dbReference type="PROSITE" id="PS50013"/>
    </source>
</evidence>
<proteinExistence type="predicted"/>
<name>C0NPS2_AJECG</name>
<feature type="compositionally biased region" description="Low complexity" evidence="2">
    <location>
        <begin position="131"/>
        <end position="143"/>
    </location>
</feature>
<evidence type="ECO:0000313" key="4">
    <source>
        <dbReference type="EMBL" id="EEH06932.1"/>
    </source>
</evidence>
<feature type="region of interest" description="Disordered" evidence="2">
    <location>
        <begin position="98"/>
        <end position="157"/>
    </location>
</feature>
<dbReference type="CDD" id="cd00024">
    <property type="entry name" value="CD_CSD"/>
    <property type="match status" value="1"/>
</dbReference>
<evidence type="ECO:0000256" key="2">
    <source>
        <dbReference type="SAM" id="MobiDB-lite"/>
    </source>
</evidence>
<dbReference type="AlphaFoldDB" id="C0NPS2"/>
<dbReference type="STRING" id="447093.C0NPS2"/>
<dbReference type="HOGENOM" id="CLU_064103_0_0_1"/>
<comment type="subunit">
    <text evidence="1">Component of the NuA4 histone acetyltransferase complex.</text>
</comment>
<dbReference type="GO" id="GO:0006338">
    <property type="term" value="P:chromatin remodeling"/>
    <property type="evidence" value="ECO:0007669"/>
    <property type="project" value="UniProtKB-ARBA"/>
</dbReference>
<feature type="compositionally biased region" description="Polar residues" evidence="2">
    <location>
        <begin position="148"/>
        <end position="157"/>
    </location>
</feature>
<keyword evidence="5" id="KW-1185">Reference proteome</keyword>
<gene>
    <name evidence="4" type="ORF">HCBG_05152</name>
</gene>
<feature type="region of interest" description="Disordered" evidence="2">
    <location>
        <begin position="296"/>
        <end position="317"/>
    </location>
</feature>
<dbReference type="RefSeq" id="XP_045287413.1">
    <property type="nucleotide sequence ID" value="XM_045432201.1"/>
</dbReference>
<dbReference type="Proteomes" id="UP000001631">
    <property type="component" value="Unassembled WGS sequence"/>
</dbReference>
<feature type="domain" description="Chromo" evidence="3">
    <location>
        <begin position="329"/>
        <end position="387"/>
    </location>
</feature>
<dbReference type="InterPro" id="IPR016197">
    <property type="entry name" value="Chromo-like_dom_sf"/>
</dbReference>
<reference evidence="4" key="1">
    <citation type="submission" date="2009-02" db="EMBL/GenBank/DDBJ databases">
        <title>The Genome Sequence of Ajellomyces capsulatus strain G186AR.</title>
        <authorList>
            <consortium name="The Broad Institute Genome Sequencing Platform"/>
            <person name="Champion M."/>
            <person name="Cuomo C."/>
            <person name="Ma L.-J."/>
            <person name="Henn M.R."/>
            <person name="Sil A."/>
            <person name="Goldman B."/>
            <person name="Young S.K."/>
            <person name="Kodira C.D."/>
            <person name="Zeng Q."/>
            <person name="Koehrsen M."/>
            <person name="Alvarado L."/>
            <person name="Berlin A."/>
            <person name="Borenstein D."/>
            <person name="Chen Z."/>
            <person name="Engels R."/>
            <person name="Freedman E."/>
            <person name="Gellesch M."/>
            <person name="Goldberg J."/>
            <person name="Griggs A."/>
            <person name="Gujja S."/>
            <person name="Heiman D."/>
            <person name="Hepburn T."/>
            <person name="Howarth C."/>
            <person name="Jen D."/>
            <person name="Larson L."/>
            <person name="Lewis B."/>
            <person name="Mehta T."/>
            <person name="Park D."/>
            <person name="Pearson M."/>
            <person name="Roberts A."/>
            <person name="Saif S."/>
            <person name="Shea T."/>
            <person name="Shenoy N."/>
            <person name="Sisk P."/>
            <person name="Stolte C."/>
            <person name="Sykes S."/>
            <person name="Walk T."/>
            <person name="White J."/>
            <person name="Yandava C."/>
            <person name="Klein B."/>
            <person name="McEwen J.G."/>
            <person name="Puccia R."/>
            <person name="Goldman G.H."/>
            <person name="Felipe M.S."/>
            <person name="Nino-Vega G."/>
            <person name="San-Blas G."/>
            <person name="Taylor J."/>
            <person name="Mendoza L."/>
            <person name="Galagan J."/>
            <person name="Nusbaum C."/>
            <person name="Birren B."/>
        </authorList>
    </citation>
    <scope>NUCLEOTIDE SEQUENCE</scope>
    <source>
        <strain evidence="4">G186AR</strain>
    </source>
</reference>
<dbReference type="Gene3D" id="2.40.50.40">
    <property type="match status" value="1"/>
</dbReference>
<protein>
    <recommendedName>
        <fullName evidence="3">Chromo domain-containing protein</fullName>
    </recommendedName>
</protein>
<evidence type="ECO:0000256" key="1">
    <source>
        <dbReference type="ARBA" id="ARBA00011353"/>
    </source>
</evidence>
<dbReference type="SUPFAM" id="SSF54160">
    <property type="entry name" value="Chromo domain-like"/>
    <property type="match status" value="1"/>
</dbReference>
<evidence type="ECO:0000313" key="5">
    <source>
        <dbReference type="Proteomes" id="UP000001631"/>
    </source>
</evidence>
<accession>C0NPS2</accession>
<feature type="compositionally biased region" description="Polar residues" evidence="2">
    <location>
        <begin position="116"/>
        <end position="129"/>
    </location>
</feature>
<dbReference type="PROSITE" id="PS50013">
    <property type="entry name" value="CHROMO_2"/>
    <property type="match status" value="1"/>
</dbReference>
<dbReference type="EMBL" id="GG663368">
    <property type="protein sequence ID" value="EEH06932.1"/>
    <property type="molecule type" value="Genomic_DNA"/>
</dbReference>
<organism evidence="4 5">
    <name type="scientific">Ajellomyces capsulatus (strain G186AR / H82 / ATCC MYA-2454 / RMSCC 2432)</name>
    <name type="common">Darling's disease fungus</name>
    <name type="synonym">Histoplasma capsulatum</name>
    <dbReference type="NCBI Taxonomy" id="447093"/>
    <lineage>
        <taxon>Eukaryota</taxon>
        <taxon>Fungi</taxon>
        <taxon>Dikarya</taxon>
        <taxon>Ascomycota</taxon>
        <taxon>Pezizomycotina</taxon>
        <taxon>Eurotiomycetes</taxon>
        <taxon>Eurotiomycetidae</taxon>
        <taxon>Onygenales</taxon>
        <taxon>Ajellomycetaceae</taxon>
        <taxon>Histoplasma</taxon>
    </lineage>
</organism>
<dbReference type="InterPro" id="IPR000953">
    <property type="entry name" value="Chromo/chromo_shadow_dom"/>
</dbReference>
<sequence length="414" mass="45785">MSFSKDAGSNYEVGWGRLFATLCQRLGWLSLYKMASFPPQKQCLQIENHIFPNPKSHGKARTHARTEQRMPAVTMNNVQFYRPPNLLNPHKPQNLSLATIPTPLNPPAQKPFPTADISSSLSHPSQQLGHSLPPRLSPSAPSPIFHASQHSQSPDNLQNDFDRILEQILSDDGTQPLDRSRRNITNHAAVPCRSDLRDSSSGCRDIPVKADIAAESVPEFGLHTCQAGESRDDSMVISHDDEQRGESADTPTYPSMLSVRETSTNRGGELDGMARVSRASLALREVSETPLITTDEVTTSAGPHTGVSPRPRSRPLIPVDHVGAAQKGWRVKKVLDSRIHMRGGKATLEYRVAWMPTWQPQSDLIPGCEELVKEFHTEWKDKRPSPTALAGHKHFRQKTGSRRGGGRKIVKSIG</sequence>
<dbReference type="InParanoid" id="C0NPS2"/>
<dbReference type="VEuPathDB" id="FungiDB:I7I50_04643"/>